<evidence type="ECO:0000313" key="6">
    <source>
        <dbReference type="EMBL" id="EMR72636.1"/>
    </source>
</evidence>
<dbReference type="AlphaFoldDB" id="M7TRR8"/>
<dbReference type="HOGENOM" id="CLU_007003_1_0_1"/>
<reference evidence="7" key="1">
    <citation type="journal article" date="2013" name="Genome Announc.">
        <title>Draft genome sequence of the grapevine dieback fungus Eutypa lata UCR-EL1.</title>
        <authorList>
            <person name="Blanco-Ulate B."/>
            <person name="Rolshausen P.E."/>
            <person name="Cantu D."/>
        </authorList>
    </citation>
    <scope>NUCLEOTIDE SEQUENCE [LARGE SCALE GENOMIC DNA]</scope>
    <source>
        <strain evidence="7">UCR-EL1</strain>
    </source>
</reference>
<evidence type="ECO:0000256" key="1">
    <source>
        <dbReference type="ARBA" id="ARBA00022723"/>
    </source>
</evidence>
<evidence type="ECO:0000313" key="7">
    <source>
        <dbReference type="Proteomes" id="UP000012174"/>
    </source>
</evidence>
<dbReference type="InterPro" id="IPR036864">
    <property type="entry name" value="Zn2-C6_fun-type_DNA-bd_sf"/>
</dbReference>
<dbReference type="PANTHER" id="PTHR47256">
    <property type="entry name" value="ZN(II)2CYS6 TRANSCRIPTION FACTOR (EUROFUNG)-RELATED"/>
    <property type="match status" value="1"/>
</dbReference>
<evidence type="ECO:0000256" key="4">
    <source>
        <dbReference type="SAM" id="MobiDB-lite"/>
    </source>
</evidence>
<proteinExistence type="predicted"/>
<gene>
    <name evidence="6" type="ORF">UCREL1_313</name>
</gene>
<dbReference type="Pfam" id="PF04082">
    <property type="entry name" value="Fungal_trans"/>
    <property type="match status" value="1"/>
</dbReference>
<dbReference type="InterPro" id="IPR007219">
    <property type="entry name" value="XnlR_reg_dom"/>
</dbReference>
<keyword evidence="7" id="KW-1185">Reference proteome</keyword>
<feature type="region of interest" description="Disordered" evidence="4">
    <location>
        <begin position="1"/>
        <end position="26"/>
    </location>
</feature>
<dbReference type="InterPro" id="IPR001138">
    <property type="entry name" value="Zn2Cys6_DnaBD"/>
</dbReference>
<dbReference type="SMART" id="SM00066">
    <property type="entry name" value="GAL4"/>
    <property type="match status" value="1"/>
</dbReference>
<feature type="coiled-coil region" evidence="3">
    <location>
        <begin position="74"/>
        <end position="101"/>
    </location>
</feature>
<dbReference type="Pfam" id="PF00172">
    <property type="entry name" value="Zn_clus"/>
    <property type="match status" value="1"/>
</dbReference>
<dbReference type="SUPFAM" id="SSF57701">
    <property type="entry name" value="Zn2/Cys6 DNA-binding domain"/>
    <property type="match status" value="1"/>
</dbReference>
<dbReference type="CDD" id="cd00067">
    <property type="entry name" value="GAL4"/>
    <property type="match status" value="1"/>
</dbReference>
<sequence length="678" mass="77699">MSPQFRPLLPNPQQVVRNEPEAHNSKGRRVTTVAACEPCRKRKSRCSGERPQCGVCIERQLPCEYMTLPTETHLKAQKRRLSDLERKCQTYEELFDILRSQPENTSVEVLQRIRAGADIKTVVKAIQDSNLLIQLARQPEYRFRYELPYLDGMPSYLGQHENPYLHSTLYEKLCSPSPHQVTSKEFLQNIKDETERTHLMPYHAAQLADSRISTIDVSRWTAVNTDNTLLRALLEVYFVSEYPFHTCFHKDFFLEDMANGRTRFCSRLLVNAVLAAAWHGYRQIKDRAEYWRPDNLGYRFLAEARRLLDLERANPSMTTVQAAAIVNLTCNVNGTDEIGWPYLHMSLEMAKSLDLFSSTPESGTGWQVVSAVTAWGLFNWQAFATWHNFQPPLLPDPPAHPLPEEADDPYYGEILLKYPHSNHPVSASHGATFRAISRFRVLMNDAGKQAWALSKGPNRVTLETALALKSRLLAWYTDLPEALTAKNIVFPSHLKLHMQYHVFLISIFEPFVGMDIIAQGQEESVETIVASSKACFEALLRIYYLRHGFESYDPALFQFLPLLAYSTLKDMRLAERGSQEHELMRSTLALCGKGLWDQGRCCYVSEVVLRLLMESAGAEDARFIGKFTDVEEVSGRLGHDIVQEVRSDWPIGAFCFPKDGECLTLRRFFQWWEANRMT</sequence>
<dbReference type="OrthoDB" id="426882at2759"/>
<dbReference type="EMBL" id="KB705410">
    <property type="protein sequence ID" value="EMR72636.1"/>
    <property type="molecule type" value="Genomic_DNA"/>
</dbReference>
<dbReference type="InterPro" id="IPR053187">
    <property type="entry name" value="Notoamide_regulator"/>
</dbReference>
<protein>
    <submittedName>
        <fullName evidence="6">Putative c6 transcription protein</fullName>
    </submittedName>
</protein>
<dbReference type="PANTHER" id="PTHR47256:SF1">
    <property type="entry name" value="ZN(II)2CYS6 TRANSCRIPTION FACTOR (EUROFUNG)"/>
    <property type="match status" value="1"/>
</dbReference>
<evidence type="ECO:0000256" key="2">
    <source>
        <dbReference type="ARBA" id="ARBA00023242"/>
    </source>
</evidence>
<dbReference type="GO" id="GO:0008270">
    <property type="term" value="F:zinc ion binding"/>
    <property type="evidence" value="ECO:0007669"/>
    <property type="project" value="InterPro"/>
</dbReference>
<organism evidence="6 7">
    <name type="scientific">Eutypa lata (strain UCR-EL1)</name>
    <name type="common">Grapevine dieback disease fungus</name>
    <name type="synonym">Eutypa armeniacae</name>
    <dbReference type="NCBI Taxonomy" id="1287681"/>
    <lineage>
        <taxon>Eukaryota</taxon>
        <taxon>Fungi</taxon>
        <taxon>Dikarya</taxon>
        <taxon>Ascomycota</taxon>
        <taxon>Pezizomycotina</taxon>
        <taxon>Sordariomycetes</taxon>
        <taxon>Xylariomycetidae</taxon>
        <taxon>Xylariales</taxon>
        <taxon>Diatrypaceae</taxon>
        <taxon>Eutypa</taxon>
    </lineage>
</organism>
<dbReference type="eggNOG" id="ENOG502SP7J">
    <property type="taxonomic scope" value="Eukaryota"/>
</dbReference>
<dbReference type="GO" id="GO:0003677">
    <property type="term" value="F:DNA binding"/>
    <property type="evidence" value="ECO:0007669"/>
    <property type="project" value="InterPro"/>
</dbReference>
<evidence type="ECO:0000256" key="3">
    <source>
        <dbReference type="SAM" id="Coils"/>
    </source>
</evidence>
<dbReference type="OMA" id="HGFESYD"/>
<name>M7TRR8_EUTLA</name>
<dbReference type="Proteomes" id="UP000012174">
    <property type="component" value="Unassembled WGS sequence"/>
</dbReference>
<keyword evidence="1" id="KW-0479">Metal-binding</keyword>
<dbReference type="Gene3D" id="4.10.240.10">
    <property type="entry name" value="Zn(2)-C6 fungal-type DNA-binding domain"/>
    <property type="match status" value="1"/>
</dbReference>
<dbReference type="GO" id="GO:0006351">
    <property type="term" value="P:DNA-templated transcription"/>
    <property type="evidence" value="ECO:0007669"/>
    <property type="project" value="InterPro"/>
</dbReference>
<dbReference type="PROSITE" id="PS00463">
    <property type="entry name" value="ZN2_CY6_FUNGAL_1"/>
    <property type="match status" value="1"/>
</dbReference>
<accession>M7TRR8</accession>
<feature type="domain" description="Zn(2)-C6 fungal-type" evidence="5">
    <location>
        <begin position="35"/>
        <end position="65"/>
    </location>
</feature>
<dbReference type="GO" id="GO:0000981">
    <property type="term" value="F:DNA-binding transcription factor activity, RNA polymerase II-specific"/>
    <property type="evidence" value="ECO:0007669"/>
    <property type="project" value="InterPro"/>
</dbReference>
<dbReference type="KEGG" id="ela:UCREL1_313"/>
<dbReference type="PROSITE" id="PS50048">
    <property type="entry name" value="ZN2_CY6_FUNGAL_2"/>
    <property type="match status" value="1"/>
</dbReference>
<dbReference type="CDD" id="cd12148">
    <property type="entry name" value="fungal_TF_MHR"/>
    <property type="match status" value="1"/>
</dbReference>
<evidence type="ECO:0000259" key="5">
    <source>
        <dbReference type="PROSITE" id="PS50048"/>
    </source>
</evidence>
<keyword evidence="3" id="KW-0175">Coiled coil</keyword>
<keyword evidence="2" id="KW-0539">Nucleus</keyword>